<feature type="domain" description="Inositol polyphosphate-related phosphatase" evidence="3">
    <location>
        <begin position="477"/>
        <end position="778"/>
    </location>
</feature>
<dbReference type="SMART" id="SM00128">
    <property type="entry name" value="IPPc"/>
    <property type="match status" value="2"/>
</dbReference>
<dbReference type="STRING" id="35608.A0A2U1NZX7"/>
<dbReference type="AlphaFoldDB" id="A0A2U1NZX7"/>
<accession>A0A2U1NZX7</accession>
<dbReference type="GO" id="GO:0004445">
    <property type="term" value="F:inositol-polyphosphate 5-phosphatase activity"/>
    <property type="evidence" value="ECO:0007669"/>
    <property type="project" value="InterPro"/>
</dbReference>
<organism evidence="4 5">
    <name type="scientific">Artemisia annua</name>
    <name type="common">Sweet wormwood</name>
    <dbReference type="NCBI Taxonomy" id="35608"/>
    <lineage>
        <taxon>Eukaryota</taxon>
        <taxon>Viridiplantae</taxon>
        <taxon>Streptophyta</taxon>
        <taxon>Embryophyta</taxon>
        <taxon>Tracheophyta</taxon>
        <taxon>Spermatophyta</taxon>
        <taxon>Magnoliopsida</taxon>
        <taxon>eudicotyledons</taxon>
        <taxon>Gunneridae</taxon>
        <taxon>Pentapetalae</taxon>
        <taxon>asterids</taxon>
        <taxon>campanulids</taxon>
        <taxon>Asterales</taxon>
        <taxon>Asteraceae</taxon>
        <taxon>Asteroideae</taxon>
        <taxon>Anthemideae</taxon>
        <taxon>Artemisiinae</taxon>
        <taxon>Artemisia</taxon>
    </lineage>
</organism>
<keyword evidence="4" id="KW-0540">Nuclease</keyword>
<evidence type="ECO:0000256" key="1">
    <source>
        <dbReference type="ARBA" id="ARBA00010768"/>
    </source>
</evidence>
<dbReference type="Gene3D" id="3.60.10.10">
    <property type="entry name" value="Endonuclease/exonuclease/phosphatase"/>
    <property type="match status" value="3"/>
</dbReference>
<dbReference type="InterPro" id="IPR036691">
    <property type="entry name" value="Endo/exonu/phosph_ase_sf"/>
</dbReference>
<dbReference type="GO" id="GO:0034485">
    <property type="term" value="F:phosphatidylinositol-3,4,5-trisphosphate 5-phosphatase activity"/>
    <property type="evidence" value="ECO:0007669"/>
    <property type="project" value="TreeGrafter"/>
</dbReference>
<evidence type="ECO:0000256" key="2">
    <source>
        <dbReference type="ARBA" id="ARBA00022801"/>
    </source>
</evidence>
<gene>
    <name evidence="4" type="ORF">CTI12_AA208900</name>
</gene>
<keyword evidence="4" id="KW-0269">Exonuclease</keyword>
<dbReference type="Proteomes" id="UP000245207">
    <property type="component" value="Unassembled WGS sequence"/>
</dbReference>
<dbReference type="SUPFAM" id="SSF56219">
    <property type="entry name" value="DNase I-like"/>
    <property type="match status" value="2"/>
</dbReference>
<dbReference type="PANTHER" id="PTHR45666:SF63">
    <property type="entry name" value="INOSITOL-POLYPHOSPHATE 5-PHOSPHATASE"/>
    <property type="match status" value="1"/>
</dbReference>
<evidence type="ECO:0000313" key="5">
    <source>
        <dbReference type="Proteomes" id="UP000245207"/>
    </source>
</evidence>
<dbReference type="GO" id="GO:0004439">
    <property type="term" value="F:phosphatidylinositol-4,5-bisphosphate 5-phosphatase activity"/>
    <property type="evidence" value="ECO:0007669"/>
    <property type="project" value="TreeGrafter"/>
</dbReference>
<dbReference type="InterPro" id="IPR000300">
    <property type="entry name" value="IPPc"/>
</dbReference>
<dbReference type="GO" id="GO:0004519">
    <property type="term" value="F:endonuclease activity"/>
    <property type="evidence" value="ECO:0007669"/>
    <property type="project" value="UniProtKB-KW"/>
</dbReference>
<protein>
    <submittedName>
        <fullName evidence="4">Endonuclease/exonuclease/phosphatase</fullName>
    </submittedName>
</protein>
<comment type="similarity">
    <text evidence="1">Belongs to the inositol polyphosphate 5-phosphatase family.</text>
</comment>
<dbReference type="InterPro" id="IPR045849">
    <property type="entry name" value="IP5P_plant"/>
</dbReference>
<dbReference type="GO" id="GO:0046856">
    <property type="term" value="P:phosphatidylinositol dephosphorylation"/>
    <property type="evidence" value="ECO:0007669"/>
    <property type="project" value="InterPro"/>
</dbReference>
<dbReference type="PANTHER" id="PTHR45666">
    <property type="entry name" value="TYPE IV INOSITOL POLYPHOSPHATE 5-PHOSPHATASE 9"/>
    <property type="match status" value="1"/>
</dbReference>
<reference evidence="4 5" key="1">
    <citation type="journal article" date="2018" name="Mol. Plant">
        <title>The genome of Artemisia annua provides insight into the evolution of Asteraceae family and artemisinin biosynthesis.</title>
        <authorList>
            <person name="Shen Q."/>
            <person name="Zhang L."/>
            <person name="Liao Z."/>
            <person name="Wang S."/>
            <person name="Yan T."/>
            <person name="Shi P."/>
            <person name="Liu M."/>
            <person name="Fu X."/>
            <person name="Pan Q."/>
            <person name="Wang Y."/>
            <person name="Lv Z."/>
            <person name="Lu X."/>
            <person name="Zhang F."/>
            <person name="Jiang W."/>
            <person name="Ma Y."/>
            <person name="Chen M."/>
            <person name="Hao X."/>
            <person name="Li L."/>
            <person name="Tang Y."/>
            <person name="Lv G."/>
            <person name="Zhou Y."/>
            <person name="Sun X."/>
            <person name="Brodelius P.E."/>
            <person name="Rose J.K.C."/>
            <person name="Tang K."/>
        </authorList>
    </citation>
    <scope>NUCLEOTIDE SEQUENCE [LARGE SCALE GENOMIC DNA]</scope>
    <source>
        <strain evidence="5">cv. Huhao1</strain>
        <tissue evidence="4">Leaf</tissue>
    </source>
</reference>
<name>A0A2U1NZX7_ARTAN</name>
<proteinExistence type="inferred from homology"/>
<evidence type="ECO:0000313" key="4">
    <source>
        <dbReference type="EMBL" id="PWA79038.1"/>
    </source>
</evidence>
<keyword evidence="5" id="KW-1185">Reference proteome</keyword>
<dbReference type="OrthoDB" id="62798at2759"/>
<keyword evidence="4" id="KW-0255">Endonuclease</keyword>
<sequence length="808" mass="93108">MLGFPPQCDSKDPLQRSWFEKCVDCTCLELFWTNPVINKLLNISAKSTDFSADSDDSVYNPLRAESLCYRPNESRFKDKKGESRNDSNDTRPIPIWENIIRKTLNKIQPVNTKFKCFSDPPSPSRFKPSKDTPKIEDEVVLESDIDSEQQLCTFIDSVTNNSEVKVEESNNPFKNSKSFENFLPLESYLNVDNKVKPDVNWLEKVDLDSIMYRKRKSQYVRIVSKQMVGVFITIWVRRSLRKHIQNVHVSTVGVGAMGYLGNKGSVSVSMSIYQTHFCFICTHLTSGEREVDIIKRNADVSEIYKRTQFNIDSEAALPRSIKDHERIFWLGDLNYRFDLSYDETLELISQKAWSKLLESDQYLRSFVVRVSVNTWNLGGEVPPEDLDISEWLDTSHPADVYVIGFQEIIPLNAGNIFGSEDTRPIPIWENIIRKTLNKIQPVNTKFKCFSDPPSPSRFKPSKDTPKIEDEVVLESDIDSEQQLCTFIDSVTNNSEVKVEESNNPFKNSKSFENFLPLESYLNVDNKVKPDVNWLEKVDLDSIMYRKRKSQYVRIVSKQMVGVFITIWVRRSLRKHIQNVHVSTVGVGAMGYLGNKGSVSVSMSIYQTHFCFICTHLTSGEREVDIIKRNADVSEIYKRTQFNIDSEAALPRSIKDHERIFWLGDLNYRFDLSYDETLELISQKAWSKLLESDQLWKGGSFDGWTEGTLNFPPTYKYEPNSDKYYGSDPKVGRRTPAWCDRILSFGKGMRQLSYQRTEDRLSDHRPVSASYMIEVEVLSLRKLQRALTFTDAEIENYGIIAPDASDSGR</sequence>
<dbReference type="Pfam" id="PF22669">
    <property type="entry name" value="Exo_endo_phos2"/>
    <property type="match status" value="3"/>
</dbReference>
<feature type="domain" description="Inositol polyphosphate-related phosphatase" evidence="3">
    <location>
        <begin position="145"/>
        <end position="454"/>
    </location>
</feature>
<dbReference type="EMBL" id="PKPP01001907">
    <property type="protein sequence ID" value="PWA79038.1"/>
    <property type="molecule type" value="Genomic_DNA"/>
</dbReference>
<comment type="caution">
    <text evidence="4">The sequence shown here is derived from an EMBL/GenBank/DDBJ whole genome shotgun (WGS) entry which is preliminary data.</text>
</comment>
<dbReference type="GO" id="GO:0004527">
    <property type="term" value="F:exonuclease activity"/>
    <property type="evidence" value="ECO:0007669"/>
    <property type="project" value="UniProtKB-KW"/>
</dbReference>
<evidence type="ECO:0000259" key="3">
    <source>
        <dbReference type="SMART" id="SM00128"/>
    </source>
</evidence>
<keyword evidence="2" id="KW-0378">Hydrolase</keyword>